<gene>
    <name evidence="11" type="ORF">MTR66_11850</name>
</gene>
<evidence type="ECO:0000256" key="8">
    <source>
        <dbReference type="SAM" id="Coils"/>
    </source>
</evidence>
<keyword evidence="4" id="KW-1134">Transmembrane beta strand</keyword>
<name>A0ABT0BR23_9SPHN</name>
<dbReference type="Gene3D" id="1.20.1600.10">
    <property type="entry name" value="Outer membrane efflux proteins (OEP)"/>
    <property type="match status" value="1"/>
</dbReference>
<dbReference type="Proteomes" id="UP001202281">
    <property type="component" value="Unassembled WGS sequence"/>
</dbReference>
<dbReference type="Pfam" id="PF02321">
    <property type="entry name" value="OEP"/>
    <property type="match status" value="2"/>
</dbReference>
<feature type="chain" id="PRO_5047489444" evidence="10">
    <location>
        <begin position="28"/>
        <end position="488"/>
    </location>
</feature>
<keyword evidence="5" id="KW-0812">Transmembrane</keyword>
<evidence type="ECO:0000256" key="4">
    <source>
        <dbReference type="ARBA" id="ARBA00022452"/>
    </source>
</evidence>
<dbReference type="EMBL" id="JALHLG010000014">
    <property type="protein sequence ID" value="MCJ2187504.1"/>
    <property type="molecule type" value="Genomic_DNA"/>
</dbReference>
<accession>A0ABT0BR23</accession>
<keyword evidence="7" id="KW-0998">Cell outer membrane</keyword>
<evidence type="ECO:0000256" key="2">
    <source>
        <dbReference type="ARBA" id="ARBA00007613"/>
    </source>
</evidence>
<evidence type="ECO:0000313" key="12">
    <source>
        <dbReference type="Proteomes" id="UP001202281"/>
    </source>
</evidence>
<keyword evidence="10" id="KW-0732">Signal</keyword>
<protein>
    <submittedName>
        <fullName evidence="11">TolC family outer membrane protein</fullName>
    </submittedName>
</protein>
<evidence type="ECO:0000256" key="6">
    <source>
        <dbReference type="ARBA" id="ARBA00023136"/>
    </source>
</evidence>
<comment type="subcellular location">
    <subcellularLocation>
        <location evidence="1">Cell outer membrane</location>
    </subcellularLocation>
</comment>
<evidence type="ECO:0000256" key="10">
    <source>
        <dbReference type="SAM" id="SignalP"/>
    </source>
</evidence>
<dbReference type="InterPro" id="IPR010130">
    <property type="entry name" value="T1SS_OMP_TolC"/>
</dbReference>
<keyword evidence="6" id="KW-0472">Membrane</keyword>
<sequence length="488" mass="51801">MTRFAGRAGLLASAALLAATAAVPARADTLREALIAAYQTNPSLQAARAQQRGVDENVPIARAAGLPSVNSDASYTEFVKRSPNSFTSPHRAISAGVDLGVPIYSGGSVKNRVKAAKFRVEAGQASLRGTESQIFASVTAAYMDVIQNEAIVGLNRKNVDVLKVNLQATSDRFEIGDVTRTDVAQSQSRLAVAQSDARAAEANLAAARETYIQLIGKAPQSLQAPPPLPNLPATPEEAVQIALDNNPDLLAAREQTKAAEKDIDVAGANRLPRISLYSSGSYNNYLDTLGGPSSAQFAQIEKTAQAGARITLPIFQGGLPAAQRRQAQASASAALENEIASERSVIAQVRSAYSSWIAANDVIRSSKVAVDAAALSLEGVRAENSVGNRTILDILNAEQESLNAQVRLVTARRNAYVAGFNLLAAMGKAEARDLNLDSDILYDPAVNYKRVRGKIFDWDDDRAPEAKSTRTVDTPVQDGEIPEQQATP</sequence>
<comment type="caution">
    <text evidence="11">The sequence shown here is derived from an EMBL/GenBank/DDBJ whole genome shotgun (WGS) entry which is preliminary data.</text>
</comment>
<evidence type="ECO:0000256" key="5">
    <source>
        <dbReference type="ARBA" id="ARBA00022692"/>
    </source>
</evidence>
<evidence type="ECO:0000256" key="1">
    <source>
        <dbReference type="ARBA" id="ARBA00004442"/>
    </source>
</evidence>
<dbReference type="SUPFAM" id="SSF56954">
    <property type="entry name" value="Outer membrane efflux proteins (OEP)"/>
    <property type="match status" value="1"/>
</dbReference>
<proteinExistence type="inferred from homology"/>
<keyword evidence="12" id="KW-1185">Reference proteome</keyword>
<feature type="signal peptide" evidence="10">
    <location>
        <begin position="1"/>
        <end position="27"/>
    </location>
</feature>
<dbReference type="InterPro" id="IPR003423">
    <property type="entry name" value="OMP_efflux"/>
</dbReference>
<comment type="similarity">
    <text evidence="2">Belongs to the outer membrane factor (OMF) (TC 1.B.17) family.</text>
</comment>
<evidence type="ECO:0000256" key="7">
    <source>
        <dbReference type="ARBA" id="ARBA00023237"/>
    </source>
</evidence>
<evidence type="ECO:0000313" key="11">
    <source>
        <dbReference type="EMBL" id="MCJ2187504.1"/>
    </source>
</evidence>
<dbReference type="RefSeq" id="WP_243921234.1">
    <property type="nucleotide sequence ID" value="NZ_JALHLG010000014.1"/>
</dbReference>
<dbReference type="InterPro" id="IPR051906">
    <property type="entry name" value="TolC-like"/>
</dbReference>
<keyword evidence="8" id="KW-0175">Coiled coil</keyword>
<dbReference type="PANTHER" id="PTHR30026">
    <property type="entry name" value="OUTER MEMBRANE PROTEIN TOLC"/>
    <property type="match status" value="1"/>
</dbReference>
<dbReference type="NCBIfam" id="TIGR01844">
    <property type="entry name" value="type_I_sec_TolC"/>
    <property type="match status" value="1"/>
</dbReference>
<keyword evidence="3" id="KW-0813">Transport</keyword>
<reference evidence="11 12" key="1">
    <citation type="submission" date="2022-04" db="EMBL/GenBank/DDBJ databases">
        <title>Identification of a novel bacterium isolated from mangrove sediments.</title>
        <authorList>
            <person name="Pan X."/>
        </authorList>
    </citation>
    <scope>NUCLEOTIDE SEQUENCE [LARGE SCALE GENOMIC DNA]</scope>
    <source>
        <strain evidence="11 12">B2638</strain>
    </source>
</reference>
<feature type="region of interest" description="Disordered" evidence="9">
    <location>
        <begin position="462"/>
        <end position="488"/>
    </location>
</feature>
<feature type="coiled-coil region" evidence="8">
    <location>
        <begin position="183"/>
        <end position="210"/>
    </location>
</feature>
<evidence type="ECO:0000256" key="3">
    <source>
        <dbReference type="ARBA" id="ARBA00022448"/>
    </source>
</evidence>
<evidence type="ECO:0000256" key="9">
    <source>
        <dbReference type="SAM" id="MobiDB-lite"/>
    </source>
</evidence>
<organism evidence="11 12">
    <name type="scientific">Novosphingobium beihaiensis</name>
    <dbReference type="NCBI Taxonomy" id="2930389"/>
    <lineage>
        <taxon>Bacteria</taxon>
        <taxon>Pseudomonadati</taxon>
        <taxon>Pseudomonadota</taxon>
        <taxon>Alphaproteobacteria</taxon>
        <taxon>Sphingomonadales</taxon>
        <taxon>Sphingomonadaceae</taxon>
        <taxon>Novosphingobium</taxon>
    </lineage>
</organism>
<dbReference type="PANTHER" id="PTHR30026:SF22">
    <property type="entry name" value="OUTER MEMBRANE EFFLUX PROTEIN"/>
    <property type="match status" value="1"/>
</dbReference>